<evidence type="ECO:0000313" key="3">
    <source>
        <dbReference type="Proteomes" id="UP000012249"/>
    </source>
</evidence>
<protein>
    <submittedName>
        <fullName evidence="2">Uncharacterized protein</fullName>
    </submittedName>
</protein>
<feature type="compositionally biased region" description="Polar residues" evidence="1">
    <location>
        <begin position="84"/>
        <end position="97"/>
    </location>
</feature>
<evidence type="ECO:0000256" key="1">
    <source>
        <dbReference type="SAM" id="MobiDB-lite"/>
    </source>
</evidence>
<dbReference type="Proteomes" id="UP000012249">
    <property type="component" value="Unassembled WGS sequence"/>
</dbReference>
<feature type="region of interest" description="Disordered" evidence="1">
    <location>
        <begin position="38"/>
        <end position="106"/>
    </location>
</feature>
<reference evidence="2 3" key="1">
    <citation type="submission" date="2013-02" db="EMBL/GenBank/DDBJ databases">
        <authorList>
            <person name="Harkins D.M."/>
            <person name="Durkin A.S."/>
            <person name="Brinkac L.M."/>
            <person name="Haft D.H."/>
            <person name="Selengut J.D."/>
            <person name="Sanka R."/>
            <person name="DePew J."/>
            <person name="Purushe J."/>
            <person name="Haake D.A."/>
            <person name="Matsunaga J."/>
            <person name="Vinetz J.M."/>
            <person name="Sutton G.G."/>
            <person name="Nierman W.C."/>
            <person name="Fouts D.E."/>
        </authorList>
    </citation>
    <scope>NUCLEOTIDE SEQUENCE [LARGE SCALE GENOMIC DNA]</scope>
    <source>
        <strain evidence="2 3">Ecochallenge</strain>
    </source>
</reference>
<name>N1TZR8_9LEPT</name>
<feature type="compositionally biased region" description="Basic and acidic residues" evidence="1">
    <location>
        <begin position="49"/>
        <end position="74"/>
    </location>
</feature>
<organism evidence="2 3">
    <name type="scientific">Leptospira weilii str. Ecochallenge</name>
    <dbReference type="NCBI Taxonomy" id="1049986"/>
    <lineage>
        <taxon>Bacteria</taxon>
        <taxon>Pseudomonadati</taxon>
        <taxon>Spirochaetota</taxon>
        <taxon>Spirochaetia</taxon>
        <taxon>Leptospirales</taxon>
        <taxon>Leptospiraceae</taxon>
        <taxon>Leptospira</taxon>
    </lineage>
</organism>
<evidence type="ECO:0000313" key="2">
    <source>
        <dbReference type="EMBL" id="EMY13778.1"/>
    </source>
</evidence>
<dbReference type="EMBL" id="AHMI02000218">
    <property type="protein sequence ID" value="EMY13778.1"/>
    <property type="molecule type" value="Genomic_DNA"/>
</dbReference>
<accession>N1TZR8</accession>
<proteinExistence type="predicted"/>
<gene>
    <name evidence="2" type="ORF">LEP1GSC043_3796</name>
</gene>
<dbReference type="AlphaFoldDB" id="N1TZR8"/>
<sequence length="106" mass="12405">MRSYKQSSQNINHDRKRIHYLVVPEKVVKKGITKIKCYPRANSKKQNHRKDSPTHRKRGENETRRKLKTPETKRTISKPIRPDTGSQTSVVSNTVSFDSYWRQAGV</sequence>
<comment type="caution">
    <text evidence="2">The sequence shown here is derived from an EMBL/GenBank/DDBJ whole genome shotgun (WGS) entry which is preliminary data.</text>
</comment>